<keyword evidence="9" id="KW-0653">Protein transport</keyword>
<evidence type="ECO:0000256" key="7">
    <source>
        <dbReference type="ARBA" id="ARBA00023136"/>
    </source>
</evidence>
<dbReference type="RefSeq" id="WP_196609991.1">
    <property type="nucleotide sequence ID" value="NZ_VRYY01000426.1"/>
</dbReference>
<reference evidence="12 13" key="1">
    <citation type="submission" date="2019-08" db="EMBL/GenBank/DDBJ databases">
        <authorList>
            <person name="Luo N."/>
        </authorList>
    </citation>
    <scope>NUCLEOTIDE SEQUENCE [LARGE SCALE GENOMIC DNA]</scope>
    <source>
        <strain evidence="12 13">NCIMB 9442</strain>
    </source>
</reference>
<dbReference type="Proteomes" id="UP001194469">
    <property type="component" value="Unassembled WGS sequence"/>
</dbReference>
<protein>
    <submittedName>
        <fullName evidence="12">Protein TolQ</fullName>
    </submittedName>
</protein>
<dbReference type="PANTHER" id="PTHR30625:SF3">
    <property type="entry name" value="TOL-PAL SYSTEM PROTEIN TOLQ"/>
    <property type="match status" value="1"/>
</dbReference>
<dbReference type="InterPro" id="IPR014163">
    <property type="entry name" value="Tol-Pal_TolQ"/>
</dbReference>
<evidence type="ECO:0000256" key="10">
    <source>
        <dbReference type="SAM" id="Phobius"/>
    </source>
</evidence>
<sequence>MDILSILAQATLVAKFILVLLVLMSIGSWTLMFQKWFALKAAQRKAADGLDRFQKARDLREAVQSLGGDAASPLYHVAQQGVAEFNRLKEAGSSGDVVADNVRRSLRQGVGNEMTRLSASLSFLATAANTAPFIGLFGTVWGIMYSFHAIGQMKSASLATVAPGISEALIATAIGLFVAIPATVGYNIFLGMISSIEVQLVNFAGAFLNRVQREINAHRGAAQPVNRTERG</sequence>
<comment type="similarity">
    <text evidence="9">Belongs to the exbB/tolQ family.</text>
</comment>
<keyword evidence="13" id="KW-1185">Reference proteome</keyword>
<evidence type="ECO:0000256" key="1">
    <source>
        <dbReference type="ARBA" id="ARBA00004651"/>
    </source>
</evidence>
<comment type="subcellular location">
    <subcellularLocation>
        <location evidence="1">Cell membrane</location>
        <topology evidence="1">Multi-pass membrane protein</topology>
    </subcellularLocation>
    <subcellularLocation>
        <location evidence="9">Membrane</location>
        <topology evidence="9">Multi-pass membrane protein</topology>
    </subcellularLocation>
</comment>
<dbReference type="EMBL" id="VRYY01000426">
    <property type="protein sequence ID" value="MBG3877956.1"/>
    <property type="molecule type" value="Genomic_DNA"/>
</dbReference>
<keyword evidence="7 10" id="KW-0472">Membrane</keyword>
<keyword evidence="8" id="KW-0131">Cell cycle</keyword>
<gene>
    <name evidence="12" type="primary">tolQ</name>
    <name evidence="12" type="ORF">FVW20_13295</name>
</gene>
<evidence type="ECO:0000256" key="3">
    <source>
        <dbReference type="ARBA" id="ARBA00022519"/>
    </source>
</evidence>
<evidence type="ECO:0000256" key="6">
    <source>
        <dbReference type="ARBA" id="ARBA00022989"/>
    </source>
</evidence>
<evidence type="ECO:0000256" key="4">
    <source>
        <dbReference type="ARBA" id="ARBA00022618"/>
    </source>
</evidence>
<proteinExistence type="inferred from homology"/>
<dbReference type="InterPro" id="IPR002898">
    <property type="entry name" value="MotA_ExbB_proton_chnl"/>
</dbReference>
<evidence type="ECO:0000313" key="13">
    <source>
        <dbReference type="Proteomes" id="UP001194469"/>
    </source>
</evidence>
<keyword evidence="3" id="KW-0997">Cell inner membrane</keyword>
<evidence type="ECO:0000256" key="2">
    <source>
        <dbReference type="ARBA" id="ARBA00022475"/>
    </source>
</evidence>
<dbReference type="Pfam" id="PF01618">
    <property type="entry name" value="MotA_ExbB"/>
    <property type="match status" value="1"/>
</dbReference>
<dbReference type="InterPro" id="IPR050790">
    <property type="entry name" value="ExbB/TolQ_transport"/>
</dbReference>
<dbReference type="PANTHER" id="PTHR30625">
    <property type="entry name" value="PROTEIN TOLQ"/>
    <property type="match status" value="1"/>
</dbReference>
<evidence type="ECO:0000256" key="8">
    <source>
        <dbReference type="ARBA" id="ARBA00023306"/>
    </source>
</evidence>
<keyword evidence="4" id="KW-0132">Cell division</keyword>
<accession>A0ABS0J6E5</accession>
<evidence type="ECO:0000256" key="9">
    <source>
        <dbReference type="RuleBase" id="RU004057"/>
    </source>
</evidence>
<keyword evidence="5 10" id="KW-0812">Transmembrane</keyword>
<keyword evidence="9" id="KW-0813">Transport</keyword>
<feature type="transmembrane region" description="Helical" evidence="10">
    <location>
        <begin position="12"/>
        <end position="32"/>
    </location>
</feature>
<dbReference type="NCBIfam" id="TIGR02796">
    <property type="entry name" value="tolQ"/>
    <property type="match status" value="1"/>
</dbReference>
<name>A0ABS0J6E5_9BACT</name>
<comment type="caution">
    <text evidence="12">The sequence shown here is derived from an EMBL/GenBank/DDBJ whole genome shotgun (WGS) entry which is preliminary data.</text>
</comment>
<organism evidence="12 13">
    <name type="scientific">Nitratidesulfovibrio oxamicus</name>
    <dbReference type="NCBI Taxonomy" id="32016"/>
    <lineage>
        <taxon>Bacteria</taxon>
        <taxon>Pseudomonadati</taxon>
        <taxon>Thermodesulfobacteriota</taxon>
        <taxon>Desulfovibrionia</taxon>
        <taxon>Desulfovibrionales</taxon>
        <taxon>Desulfovibrionaceae</taxon>
        <taxon>Nitratidesulfovibrio</taxon>
    </lineage>
</organism>
<keyword evidence="2" id="KW-1003">Cell membrane</keyword>
<feature type="domain" description="MotA/TolQ/ExbB proton channel" evidence="11">
    <location>
        <begin position="79"/>
        <end position="198"/>
    </location>
</feature>
<evidence type="ECO:0000256" key="5">
    <source>
        <dbReference type="ARBA" id="ARBA00022692"/>
    </source>
</evidence>
<feature type="transmembrane region" description="Helical" evidence="10">
    <location>
        <begin position="156"/>
        <end position="180"/>
    </location>
</feature>
<evidence type="ECO:0000313" key="12">
    <source>
        <dbReference type="EMBL" id="MBG3877956.1"/>
    </source>
</evidence>
<keyword evidence="6 10" id="KW-1133">Transmembrane helix</keyword>
<feature type="transmembrane region" description="Helical" evidence="10">
    <location>
        <begin position="121"/>
        <end position="144"/>
    </location>
</feature>
<evidence type="ECO:0000259" key="11">
    <source>
        <dbReference type="Pfam" id="PF01618"/>
    </source>
</evidence>